<dbReference type="EMBL" id="VDLY02000005">
    <property type="protein sequence ID" value="KAB8167055.1"/>
    <property type="molecule type" value="Genomic_DNA"/>
</dbReference>
<name>A0A5N6AFN5_9ACTN</name>
<feature type="domain" description="Phage capsid-like C-terminal" evidence="3">
    <location>
        <begin position="121"/>
        <end position="404"/>
    </location>
</feature>
<dbReference type="Pfam" id="PF05065">
    <property type="entry name" value="Phage_capsid"/>
    <property type="match status" value="1"/>
</dbReference>
<dbReference type="SUPFAM" id="SSF56563">
    <property type="entry name" value="Major capsid protein gp5"/>
    <property type="match status" value="1"/>
</dbReference>
<organism evidence="4 5">
    <name type="scientific">Streptomyces mimosae</name>
    <dbReference type="NCBI Taxonomy" id="2586635"/>
    <lineage>
        <taxon>Bacteria</taxon>
        <taxon>Bacillati</taxon>
        <taxon>Actinomycetota</taxon>
        <taxon>Actinomycetes</taxon>
        <taxon>Kitasatosporales</taxon>
        <taxon>Streptomycetaceae</taxon>
        <taxon>Streptomyces</taxon>
    </lineage>
</organism>
<feature type="compositionally biased region" description="Basic and acidic residues" evidence="2">
    <location>
        <begin position="24"/>
        <end position="66"/>
    </location>
</feature>
<sequence>MPTSVELRQQRAGVVESLRAITETAEKEDRGLTAEERTTYDRHEAEFGELTERIERQEREERRAAELARPVGRGADRPDDGGRGTDEQRTKAKRAAFFRGLRVGLARLTPEERALVENTAGEILVPEDLEAEIIRSLPELTVVRGMASQRSITSNRVRRRSLDEVSVGWGKLETNEQTLTDSMPDTPAEEWTYIEDLYGLAKVGEDEFDDSDVNLDRFIRDSFARACAEAEDTAFTVGTGHANRQPVGFMTAGGGVPTVTASSADYAGTGEAPALLDDLKALIYATPAQYRRNGRFAMASGTELFISQLKDGNGQYLWQPSNQAGRPNTFLGYALENQEDIAAIAASSRIAAFGDFNAGYRVYDRAGMTVKVLDQLYAEDGMIGWKIRKRVTGDVVRPQALRILATPAGG</sequence>
<dbReference type="InterPro" id="IPR024455">
    <property type="entry name" value="Phage_capsid"/>
</dbReference>
<feature type="compositionally biased region" description="Basic and acidic residues" evidence="2">
    <location>
        <begin position="74"/>
        <end position="90"/>
    </location>
</feature>
<reference evidence="4" key="1">
    <citation type="submission" date="2019-10" db="EMBL/GenBank/DDBJ databases">
        <title>Nonomuraea sp. nov., isolated from Phyllanthus amarus.</title>
        <authorList>
            <person name="Klykleung N."/>
            <person name="Tanasupawat S."/>
        </authorList>
    </citation>
    <scope>NUCLEOTIDE SEQUENCE [LARGE SCALE GENOMIC DNA]</scope>
    <source>
        <strain evidence="4">3MP-10</strain>
    </source>
</reference>
<dbReference type="OrthoDB" id="9806592at2"/>
<evidence type="ECO:0000256" key="2">
    <source>
        <dbReference type="SAM" id="MobiDB-lite"/>
    </source>
</evidence>
<dbReference type="RefSeq" id="WP_139667245.1">
    <property type="nucleotide sequence ID" value="NZ_VDLY02000005.1"/>
</dbReference>
<gene>
    <name evidence="4" type="ORF">FH607_009125</name>
</gene>
<accession>A0A5N6AFN5</accession>
<feature type="region of interest" description="Disordered" evidence="2">
    <location>
        <begin position="22"/>
        <end position="90"/>
    </location>
</feature>
<proteinExistence type="predicted"/>
<evidence type="ECO:0000256" key="1">
    <source>
        <dbReference type="ARBA" id="ARBA00004328"/>
    </source>
</evidence>
<keyword evidence="5" id="KW-1185">Reference proteome</keyword>
<comment type="subcellular location">
    <subcellularLocation>
        <location evidence="1">Virion</location>
    </subcellularLocation>
</comment>
<dbReference type="Proteomes" id="UP000314251">
    <property type="component" value="Unassembled WGS sequence"/>
</dbReference>
<protein>
    <submittedName>
        <fullName evidence="4">Phage major capsid protein</fullName>
    </submittedName>
</protein>
<dbReference type="InterPro" id="IPR054612">
    <property type="entry name" value="Phage_capsid-like_C"/>
</dbReference>
<evidence type="ECO:0000313" key="5">
    <source>
        <dbReference type="Proteomes" id="UP000314251"/>
    </source>
</evidence>
<comment type="caution">
    <text evidence="4">The sequence shown here is derived from an EMBL/GenBank/DDBJ whole genome shotgun (WGS) entry which is preliminary data.</text>
</comment>
<dbReference type="NCBIfam" id="TIGR01554">
    <property type="entry name" value="major_cap_HK97"/>
    <property type="match status" value="1"/>
</dbReference>
<evidence type="ECO:0000259" key="3">
    <source>
        <dbReference type="Pfam" id="PF05065"/>
    </source>
</evidence>
<evidence type="ECO:0000313" key="4">
    <source>
        <dbReference type="EMBL" id="KAB8167055.1"/>
    </source>
</evidence>
<dbReference type="AlphaFoldDB" id="A0A5N6AFN5"/>